<proteinExistence type="predicted"/>
<name>A0ABQ3UQP9_9CHLR</name>
<protein>
    <submittedName>
        <fullName evidence="2">Uncharacterized protein</fullName>
    </submittedName>
</protein>
<evidence type="ECO:0000256" key="1">
    <source>
        <dbReference type="SAM" id="MobiDB-lite"/>
    </source>
</evidence>
<dbReference type="Proteomes" id="UP000654345">
    <property type="component" value="Unassembled WGS sequence"/>
</dbReference>
<accession>A0ABQ3UQP9</accession>
<evidence type="ECO:0000313" key="2">
    <source>
        <dbReference type="EMBL" id="GHO55116.1"/>
    </source>
</evidence>
<sequence>MVTIAVRSDRRGQVGLPINSSVNNPPPKTGRACGEGYRNVSV</sequence>
<keyword evidence="3" id="KW-1185">Reference proteome</keyword>
<evidence type="ECO:0000313" key="3">
    <source>
        <dbReference type="Proteomes" id="UP000654345"/>
    </source>
</evidence>
<reference evidence="2 3" key="1">
    <citation type="journal article" date="2021" name="Int. J. Syst. Evol. Microbiol.">
        <title>Reticulibacter mediterranei gen. nov., sp. nov., within the new family Reticulibacteraceae fam. nov., and Ktedonospora formicarum gen. nov., sp. nov., Ktedonobacter robiniae sp. nov., Dictyobacter formicarum sp. nov. and Dictyobacter arantiisoli sp. nov., belonging to the class Ktedonobacteria.</title>
        <authorList>
            <person name="Yabe S."/>
            <person name="Zheng Y."/>
            <person name="Wang C.M."/>
            <person name="Sakai Y."/>
            <person name="Abe K."/>
            <person name="Yokota A."/>
            <person name="Donadio S."/>
            <person name="Cavaletti L."/>
            <person name="Monciardini P."/>
        </authorList>
    </citation>
    <scope>NUCLEOTIDE SEQUENCE [LARGE SCALE GENOMIC DNA]</scope>
    <source>
        <strain evidence="2 3">SOSP1-30</strain>
    </source>
</reference>
<organism evidence="2 3">
    <name type="scientific">Ktedonobacter robiniae</name>
    <dbReference type="NCBI Taxonomy" id="2778365"/>
    <lineage>
        <taxon>Bacteria</taxon>
        <taxon>Bacillati</taxon>
        <taxon>Chloroflexota</taxon>
        <taxon>Ktedonobacteria</taxon>
        <taxon>Ktedonobacterales</taxon>
        <taxon>Ktedonobacteraceae</taxon>
        <taxon>Ktedonobacter</taxon>
    </lineage>
</organism>
<comment type="caution">
    <text evidence="2">The sequence shown here is derived from an EMBL/GenBank/DDBJ whole genome shotgun (WGS) entry which is preliminary data.</text>
</comment>
<feature type="region of interest" description="Disordered" evidence="1">
    <location>
        <begin position="1"/>
        <end position="42"/>
    </location>
</feature>
<dbReference type="EMBL" id="BNJG01000001">
    <property type="protein sequence ID" value="GHO55116.1"/>
    <property type="molecule type" value="Genomic_DNA"/>
</dbReference>
<gene>
    <name evidence="2" type="ORF">KSB_35910</name>
</gene>